<protein>
    <submittedName>
        <fullName evidence="9">Uncharacterized protein</fullName>
    </submittedName>
</protein>
<gene>
    <name evidence="9" type="ORF">GCM10011348_16270</name>
</gene>
<dbReference type="PANTHER" id="PTHR11319:SF35">
    <property type="entry name" value="OUTER MEMBRANE PROTEIN PMPC-RELATED"/>
    <property type="match status" value="1"/>
</dbReference>
<dbReference type="PANTHER" id="PTHR11319">
    <property type="entry name" value="G PROTEIN-COUPLED RECEPTOR-RELATED"/>
    <property type="match status" value="1"/>
</dbReference>
<dbReference type="Proteomes" id="UP000599578">
    <property type="component" value="Unassembled WGS sequence"/>
</dbReference>
<keyword evidence="6" id="KW-0472">Membrane</keyword>
<accession>A0A917ZCX2</accession>
<dbReference type="InterPro" id="IPR003368">
    <property type="entry name" value="POMP_repeat"/>
</dbReference>
<organism evidence="9 10">
    <name type="scientific">Marinobacterium nitratireducens</name>
    <dbReference type="NCBI Taxonomy" id="518897"/>
    <lineage>
        <taxon>Bacteria</taxon>
        <taxon>Pseudomonadati</taxon>
        <taxon>Pseudomonadota</taxon>
        <taxon>Gammaproteobacteria</taxon>
        <taxon>Oceanospirillales</taxon>
        <taxon>Oceanospirillaceae</taxon>
        <taxon>Marinobacterium</taxon>
    </lineage>
</organism>
<feature type="signal peptide" evidence="8">
    <location>
        <begin position="1"/>
        <end position="21"/>
    </location>
</feature>
<evidence type="ECO:0000313" key="10">
    <source>
        <dbReference type="Proteomes" id="UP000599578"/>
    </source>
</evidence>
<keyword evidence="4" id="KW-0964">Secreted</keyword>
<evidence type="ECO:0000256" key="3">
    <source>
        <dbReference type="ARBA" id="ARBA00004613"/>
    </source>
</evidence>
<evidence type="ECO:0000256" key="5">
    <source>
        <dbReference type="ARBA" id="ARBA00022729"/>
    </source>
</evidence>
<evidence type="ECO:0000256" key="2">
    <source>
        <dbReference type="ARBA" id="ARBA00004442"/>
    </source>
</evidence>
<evidence type="ECO:0000256" key="4">
    <source>
        <dbReference type="ARBA" id="ARBA00022525"/>
    </source>
</evidence>
<keyword evidence="7" id="KW-0998">Cell outer membrane</keyword>
<evidence type="ECO:0000256" key="8">
    <source>
        <dbReference type="SAM" id="SignalP"/>
    </source>
</evidence>
<evidence type="ECO:0000313" key="9">
    <source>
        <dbReference type="EMBL" id="GGO80167.1"/>
    </source>
</evidence>
<dbReference type="NCBIfam" id="NF041518">
    <property type="entry name" value="choice_anch_Q"/>
    <property type="match status" value="1"/>
</dbReference>
<keyword evidence="5 8" id="KW-0732">Signal</keyword>
<dbReference type="InterPro" id="IPR011050">
    <property type="entry name" value="Pectin_lyase_fold/virulence"/>
</dbReference>
<comment type="caution">
    <text evidence="9">The sequence shown here is derived from an EMBL/GenBank/DDBJ whole genome shotgun (WGS) entry which is preliminary data.</text>
</comment>
<dbReference type="GO" id="GO:0009279">
    <property type="term" value="C:cell outer membrane"/>
    <property type="evidence" value="ECO:0007669"/>
    <property type="project" value="UniProtKB-SubCell"/>
</dbReference>
<dbReference type="RefSeq" id="WP_188860075.1">
    <property type="nucleotide sequence ID" value="NZ_BMLT01000003.1"/>
</dbReference>
<dbReference type="InterPro" id="IPR059226">
    <property type="entry name" value="Choice_anch_Q_dom"/>
</dbReference>
<dbReference type="GO" id="GO:0005576">
    <property type="term" value="C:extracellular region"/>
    <property type="evidence" value="ECO:0007669"/>
    <property type="project" value="UniProtKB-SubCell"/>
</dbReference>
<evidence type="ECO:0000256" key="6">
    <source>
        <dbReference type="ARBA" id="ARBA00023136"/>
    </source>
</evidence>
<dbReference type="SUPFAM" id="SSF51126">
    <property type="entry name" value="Pectin lyase-like"/>
    <property type="match status" value="1"/>
</dbReference>
<evidence type="ECO:0000256" key="7">
    <source>
        <dbReference type="ARBA" id="ARBA00023237"/>
    </source>
</evidence>
<evidence type="ECO:0000256" key="1">
    <source>
        <dbReference type="ARBA" id="ARBA00004196"/>
    </source>
</evidence>
<dbReference type="Pfam" id="PF02415">
    <property type="entry name" value="Chlam_PMP"/>
    <property type="match status" value="2"/>
</dbReference>
<reference evidence="9 10" key="1">
    <citation type="journal article" date="2014" name="Int. J. Syst. Evol. Microbiol.">
        <title>Complete genome sequence of Corynebacterium casei LMG S-19264T (=DSM 44701T), isolated from a smear-ripened cheese.</title>
        <authorList>
            <consortium name="US DOE Joint Genome Institute (JGI-PGF)"/>
            <person name="Walter F."/>
            <person name="Albersmeier A."/>
            <person name="Kalinowski J."/>
            <person name="Ruckert C."/>
        </authorList>
    </citation>
    <scope>NUCLEOTIDE SEQUENCE [LARGE SCALE GENOMIC DNA]</scope>
    <source>
        <strain evidence="9 10">CGMCC 1.7286</strain>
    </source>
</reference>
<feature type="chain" id="PRO_5037228296" evidence="8">
    <location>
        <begin position="22"/>
        <end position="444"/>
    </location>
</feature>
<name>A0A917ZCX2_9GAMM</name>
<dbReference type="EMBL" id="BMLT01000003">
    <property type="protein sequence ID" value="GGO80167.1"/>
    <property type="molecule type" value="Genomic_DNA"/>
</dbReference>
<proteinExistence type="predicted"/>
<comment type="subcellular location">
    <subcellularLocation>
        <location evidence="1">Cell envelope</location>
    </subcellularLocation>
    <subcellularLocation>
        <location evidence="2">Cell outer membrane</location>
    </subcellularLocation>
    <subcellularLocation>
        <location evidence="3">Secreted</location>
    </subcellularLocation>
</comment>
<dbReference type="AlphaFoldDB" id="A0A917ZCX2"/>
<keyword evidence="10" id="KW-1185">Reference proteome</keyword>
<sequence length="444" mass="47273">MHPGPALSSLFWLLPAVATSAGSVPQTFPWHSDAVIRTQVVNSLADTGPGSLREAILQANALPGPDLIRFASDGDLFRQPQTIVLNSPLPEIRDALVIDGYIDDMLWQASGVTLDGQTRYRILSVAPGIHARISYLTLTRGSADKGGALFNAGISVLSGVLLDNNRASDNGGALYNAGSLFLINSTLHGNSAHRAGGALYHAGTALTVTHSTFDDNAAPQGGAIYSTGPALMNNSIVANSRSPLDCLAEVDFAAQSRANIIEKSSGCTGIFSREDPGLGKLGRYNGPTRTIPINSRSPAFNRADNAASLDEAGQPLTWDQRGNGDPRFAVGIADIGAFEVQPQVLFEVDTRSDEDIRGCTRSKNDCSLRGALTLLNQSRRHQVLKFDQEVFRQGVDIHFRAPLPPVTRDLTIDASEVGTVRLGGNHALRANPGIVLETINVRLQ</sequence>